<dbReference type="InterPro" id="IPR050724">
    <property type="entry name" value="Glu_Leu_Phe_Val_DH"/>
</dbReference>
<keyword evidence="6 9" id="KW-0560">Oxidoreductase</keyword>
<dbReference type="Gene3D" id="3.40.50.720">
    <property type="entry name" value="NAD(P)-binding Rossmann-like Domain"/>
    <property type="match status" value="1"/>
</dbReference>
<evidence type="ECO:0000256" key="9">
    <source>
        <dbReference type="RuleBase" id="RU004417"/>
    </source>
</evidence>
<dbReference type="CDD" id="cd19071">
    <property type="entry name" value="AKR_AKR1-5-like"/>
    <property type="match status" value="1"/>
</dbReference>
<dbReference type="InterPro" id="IPR033524">
    <property type="entry name" value="Glu/Leu/Phe/Val_DH_AS"/>
</dbReference>
<dbReference type="PRINTS" id="PR00082">
    <property type="entry name" value="GLFDHDRGNASE"/>
</dbReference>
<dbReference type="Pfam" id="PF00208">
    <property type="entry name" value="ELFV_dehydrog"/>
    <property type="match status" value="1"/>
</dbReference>
<evidence type="ECO:0000259" key="10">
    <source>
        <dbReference type="SMART" id="SM00839"/>
    </source>
</evidence>
<dbReference type="PROSITE" id="PS00074">
    <property type="entry name" value="GLFV_DEHYDROGENASE"/>
    <property type="match status" value="1"/>
</dbReference>
<dbReference type="NCBIfam" id="NF006929">
    <property type="entry name" value="PRK09414.1"/>
    <property type="match status" value="1"/>
</dbReference>
<dbReference type="OrthoDB" id="6718861at2759"/>
<gene>
    <name evidence="11" type="ORF">E8E12_003556</name>
</gene>
<dbReference type="SUPFAM" id="SSF51430">
    <property type="entry name" value="NAD(P)-linked oxidoreductase"/>
    <property type="match status" value="1"/>
</dbReference>
<reference evidence="11" key="1">
    <citation type="submission" date="2019-04" db="EMBL/GenBank/DDBJ databases">
        <title>Sequencing of skin fungus with MAO and IRED activity.</title>
        <authorList>
            <person name="Marsaioli A.J."/>
            <person name="Bonatto J.M.C."/>
            <person name="Reis Junior O."/>
        </authorList>
    </citation>
    <scope>NUCLEOTIDE SEQUENCE</scope>
    <source>
        <strain evidence="11">28M1</strain>
    </source>
</reference>
<evidence type="ECO:0000256" key="1">
    <source>
        <dbReference type="ARBA" id="ARBA00006382"/>
    </source>
</evidence>
<evidence type="ECO:0000313" key="11">
    <source>
        <dbReference type="EMBL" id="KAF3034228.1"/>
    </source>
</evidence>
<dbReference type="FunFam" id="3.40.50.10860:FF:000002">
    <property type="entry name" value="Glutamate dehydrogenase"/>
    <property type="match status" value="1"/>
</dbReference>
<dbReference type="FunFam" id="3.40.50.720:FF:000030">
    <property type="entry name" value="Glutamate dehydrogenase"/>
    <property type="match status" value="1"/>
</dbReference>
<dbReference type="InterPro" id="IPR006097">
    <property type="entry name" value="Glu/Leu/Phe/Val/Trp_DH_dimer"/>
</dbReference>
<organism evidence="11 12">
    <name type="scientific">Didymella heteroderae</name>
    <dbReference type="NCBI Taxonomy" id="1769908"/>
    <lineage>
        <taxon>Eukaryota</taxon>
        <taxon>Fungi</taxon>
        <taxon>Dikarya</taxon>
        <taxon>Ascomycota</taxon>
        <taxon>Pezizomycotina</taxon>
        <taxon>Dothideomycetes</taxon>
        <taxon>Pleosporomycetidae</taxon>
        <taxon>Pleosporales</taxon>
        <taxon>Pleosporineae</taxon>
        <taxon>Didymellaceae</taxon>
        <taxon>Didymella</taxon>
    </lineage>
</organism>
<dbReference type="GO" id="GO:0006537">
    <property type="term" value="P:glutamate biosynthetic process"/>
    <property type="evidence" value="ECO:0007669"/>
    <property type="project" value="TreeGrafter"/>
</dbReference>
<dbReference type="SUPFAM" id="SSF53223">
    <property type="entry name" value="Aminoacid dehydrogenase-like, N-terminal domain"/>
    <property type="match status" value="1"/>
</dbReference>
<comment type="similarity">
    <text evidence="1 9">Belongs to the Glu/Leu/Phe/Val dehydrogenases family.</text>
</comment>
<dbReference type="GO" id="GO:0004354">
    <property type="term" value="F:glutamate dehydrogenase (NADP+) activity"/>
    <property type="evidence" value="ECO:0007669"/>
    <property type="project" value="UniProtKB-EC"/>
</dbReference>
<comment type="caution">
    <text evidence="11">The sequence shown here is derived from an EMBL/GenBank/DDBJ whole genome shotgun (WGS) entry which is preliminary data.</text>
</comment>
<evidence type="ECO:0000256" key="8">
    <source>
        <dbReference type="ARBA" id="ARBA00048584"/>
    </source>
</evidence>
<dbReference type="AlphaFoldDB" id="A0A9P4WJB1"/>
<dbReference type="InterPro" id="IPR023210">
    <property type="entry name" value="NADP_OxRdtase_dom"/>
</dbReference>
<dbReference type="InterPro" id="IPR036291">
    <property type="entry name" value="NAD(P)-bd_dom_sf"/>
</dbReference>
<evidence type="ECO:0000256" key="3">
    <source>
        <dbReference type="ARBA" id="ARBA00012907"/>
    </source>
</evidence>
<dbReference type="Gene3D" id="3.40.50.10860">
    <property type="entry name" value="Leucine Dehydrogenase, chain A, domain 1"/>
    <property type="match status" value="1"/>
</dbReference>
<dbReference type="Proteomes" id="UP000758155">
    <property type="component" value="Unassembled WGS sequence"/>
</dbReference>
<proteinExistence type="inferred from homology"/>
<dbReference type="InterPro" id="IPR018170">
    <property type="entry name" value="Aldo/ket_reductase_CS"/>
</dbReference>
<dbReference type="Pfam" id="PF00248">
    <property type="entry name" value="Aldo_ket_red"/>
    <property type="match status" value="1"/>
</dbReference>
<keyword evidence="12" id="KW-1185">Reference proteome</keyword>
<dbReference type="PROSITE" id="PS00063">
    <property type="entry name" value="ALDOKETO_REDUCTASE_3"/>
    <property type="match status" value="1"/>
</dbReference>
<dbReference type="GO" id="GO:0005829">
    <property type="term" value="C:cytosol"/>
    <property type="evidence" value="ECO:0007669"/>
    <property type="project" value="TreeGrafter"/>
</dbReference>
<dbReference type="SUPFAM" id="SSF51735">
    <property type="entry name" value="NAD(P)-binding Rossmann-fold domains"/>
    <property type="match status" value="1"/>
</dbReference>
<dbReference type="InterPro" id="IPR006096">
    <property type="entry name" value="Glu/Leu/Phe/Val/Trp_DH_C"/>
</dbReference>
<feature type="domain" description="Glutamate/phenylalanine/leucine/valine/L-tryptophan dehydrogenase C-terminal" evidence="10">
    <location>
        <begin position="494"/>
        <end position="753"/>
    </location>
</feature>
<dbReference type="PANTHER" id="PTHR43571">
    <property type="entry name" value="NADP-SPECIFIC GLUTAMATE DEHYDROGENASE 1-RELATED"/>
    <property type="match status" value="1"/>
</dbReference>
<comment type="subunit">
    <text evidence="2">Homohexamer.</text>
</comment>
<evidence type="ECO:0000256" key="2">
    <source>
        <dbReference type="ARBA" id="ARBA00011643"/>
    </source>
</evidence>
<evidence type="ECO:0000256" key="5">
    <source>
        <dbReference type="ARBA" id="ARBA00022857"/>
    </source>
</evidence>
<name>A0A9P4WJB1_9PLEO</name>
<dbReference type="EC" id="1.4.1.4" evidence="3"/>
<dbReference type="InterPro" id="IPR006095">
    <property type="entry name" value="Glu/Leu/Phe/Val/Trp_DH"/>
</dbReference>
<dbReference type="PANTHER" id="PTHR43571:SF1">
    <property type="entry name" value="NADP-SPECIFIC GLUTAMATE DEHYDROGENASE 1-RELATED"/>
    <property type="match status" value="1"/>
</dbReference>
<dbReference type="InterPro" id="IPR033922">
    <property type="entry name" value="NAD_bind_Glu_DH"/>
</dbReference>
<dbReference type="Gene3D" id="1.10.285.10">
    <property type="entry name" value="Glutamate Dehydrogenase, chain A, domain 3"/>
    <property type="match status" value="2"/>
</dbReference>
<sequence length="756" mass="82869">MAQNTFSLASRKKLANGLSMPTIHLGVYLTSGRETYQAVRWALEVYFLLFLAQVPCANFANTGSLDIVVDSAQMYHNEKESGKAVLDFLSSDDNIDSLKREDIHFTTKLASNSSYDTARKAIKKSIKECGLGYIDLFLLHSPYGGKKARLESWKAVEDAIDDGEVRIGGVSNYGVKHLQELLNSSPRIAPAVNQIEVHPFNTRTDITSFCQQNDIVVEAYAPLVRALKMKHPMIVSLSKNEYSPLHPVEFGLLKALSSALAVFKLKGQLLIRWSLQHGYVPLPKSVKKERIVENSQIGGFEIEESDMKAMDSLDEYLVTELVSTLENSSLFQKNPEYKKALEVASVPERIIQFRVVWENDKGECQVNKGYRVQFNSALGPYKGGLRFHPTVNLSILKFLGFEQIFKNALTGLNMGGGKGGADFDPKGKSDNEIRKFCVSFMRELNKHIGADTDVPAGDIGVGGREIGYLFGTYRAERNRWEGVLTGKGGAWGGSLIRPEATGFGLVYYVEHMITYASGGKESFKGKRVALSGSGNVAQYAALKIIELGGTVVSLSDSKGALIAEGDKGFSPEDISNIATLKLQRKALSALENHSFKYVEGARPWKEVGKVDIALPSATQNEVSEEEAKALIEAGAKFIAEGSNMGCTQEAIDVFEAHRKEKKGDAIWYAPGKAANAGGVAVSGLEMAQNSQRLSWTSEEVDNKLKKIMKDCFDNCLETAKEYITPAEGEFPSLVGGANVAGFRKVAAAMHDQGDWW</sequence>
<dbReference type="FunFam" id="1.10.285.10:FF:000001">
    <property type="entry name" value="Glutamate dehydrogenase"/>
    <property type="match status" value="1"/>
</dbReference>
<evidence type="ECO:0000256" key="7">
    <source>
        <dbReference type="ARBA" id="ARBA00029617"/>
    </source>
</evidence>
<evidence type="ECO:0000256" key="6">
    <source>
        <dbReference type="ARBA" id="ARBA00023002"/>
    </source>
</evidence>
<comment type="catalytic activity">
    <reaction evidence="8">
        <text>L-glutamate + NADP(+) + H2O = 2-oxoglutarate + NH4(+) + NADPH + H(+)</text>
        <dbReference type="Rhea" id="RHEA:11612"/>
        <dbReference type="ChEBI" id="CHEBI:15377"/>
        <dbReference type="ChEBI" id="CHEBI:15378"/>
        <dbReference type="ChEBI" id="CHEBI:16810"/>
        <dbReference type="ChEBI" id="CHEBI:28938"/>
        <dbReference type="ChEBI" id="CHEBI:29985"/>
        <dbReference type="ChEBI" id="CHEBI:57783"/>
        <dbReference type="ChEBI" id="CHEBI:58349"/>
        <dbReference type="EC" id="1.4.1.4"/>
    </reaction>
</comment>
<evidence type="ECO:0000256" key="4">
    <source>
        <dbReference type="ARBA" id="ARBA00021155"/>
    </source>
</evidence>
<dbReference type="CDD" id="cd05313">
    <property type="entry name" value="NAD_bind_2_Glu_DH"/>
    <property type="match status" value="1"/>
</dbReference>
<accession>A0A9P4WJB1</accession>
<dbReference type="InterPro" id="IPR046346">
    <property type="entry name" value="Aminoacid_DH-like_N_sf"/>
</dbReference>
<dbReference type="Pfam" id="PF02812">
    <property type="entry name" value="ELFV_dehydrog_N"/>
    <property type="match status" value="1"/>
</dbReference>
<dbReference type="SMART" id="SM00839">
    <property type="entry name" value="ELFV_dehydrog"/>
    <property type="match status" value="1"/>
</dbReference>
<evidence type="ECO:0000313" key="12">
    <source>
        <dbReference type="Proteomes" id="UP000758155"/>
    </source>
</evidence>
<protein>
    <recommendedName>
        <fullName evidence="4">NADP-specific glutamate dehydrogenase</fullName>
        <ecNumber evidence="3">1.4.1.4</ecNumber>
    </recommendedName>
    <alternativeName>
        <fullName evidence="7">NADP-dependent glutamate dehydrogenase</fullName>
    </alternativeName>
</protein>
<dbReference type="InterPro" id="IPR036812">
    <property type="entry name" value="NAD(P)_OxRdtase_dom_sf"/>
</dbReference>
<dbReference type="Gene3D" id="3.20.20.100">
    <property type="entry name" value="NADP-dependent oxidoreductase domain"/>
    <property type="match status" value="1"/>
</dbReference>
<dbReference type="EMBL" id="SWKV01000070">
    <property type="protein sequence ID" value="KAF3034228.1"/>
    <property type="molecule type" value="Genomic_DNA"/>
</dbReference>
<keyword evidence="5" id="KW-0521">NADP</keyword>